<dbReference type="Pfam" id="PF01814">
    <property type="entry name" value="Hemerythrin"/>
    <property type="match status" value="1"/>
</dbReference>
<dbReference type="Proteomes" id="UP000245959">
    <property type="component" value="Unassembled WGS sequence"/>
</dbReference>
<dbReference type="PANTHER" id="PTHR36438">
    <property type="entry name" value="IRON-SULFUR CLUSTER REPAIR PROTEIN YTFE"/>
    <property type="match status" value="1"/>
</dbReference>
<proteinExistence type="predicted"/>
<dbReference type="InterPro" id="IPR012312">
    <property type="entry name" value="Hemerythrin-like"/>
</dbReference>
<evidence type="ECO:0000256" key="2">
    <source>
        <dbReference type="ARBA" id="ARBA00022490"/>
    </source>
</evidence>
<comment type="subcellular location">
    <subcellularLocation>
        <location evidence="1">Cytoplasm</location>
    </subcellularLocation>
</comment>
<gene>
    <name evidence="7" type="ORF">C8D82_107100</name>
    <name evidence="6" type="ORF">HF882_13145</name>
</gene>
<keyword evidence="3" id="KW-0479">Metal-binding</keyword>
<dbReference type="GeneID" id="78294654"/>
<accession>A0A2U1B6P3</accession>
<dbReference type="GO" id="GO:0005737">
    <property type="term" value="C:cytoplasm"/>
    <property type="evidence" value="ECO:0007669"/>
    <property type="project" value="UniProtKB-SubCell"/>
</dbReference>
<dbReference type="Pfam" id="PF04405">
    <property type="entry name" value="ScdA_N"/>
    <property type="match status" value="1"/>
</dbReference>
<keyword evidence="2" id="KW-0963">Cytoplasm</keyword>
<dbReference type="Gene3D" id="1.20.120.520">
    <property type="entry name" value="nmb1532 protein domain like"/>
    <property type="match status" value="1"/>
</dbReference>
<feature type="domain" description="Hemerythrin-like" evidence="5">
    <location>
        <begin position="95"/>
        <end position="230"/>
    </location>
</feature>
<name>A0A2U1B6P3_9BACT</name>
<comment type="caution">
    <text evidence="7">The sequence shown here is derived from an EMBL/GenBank/DDBJ whole genome shotgun (WGS) entry which is preliminary data.</text>
</comment>
<evidence type="ECO:0000313" key="9">
    <source>
        <dbReference type="Proteomes" id="UP000576225"/>
    </source>
</evidence>
<keyword evidence="8" id="KW-1185">Reference proteome</keyword>
<dbReference type="AlphaFoldDB" id="A0A2U1B6P3"/>
<keyword evidence="4" id="KW-0408">Iron</keyword>
<dbReference type="Proteomes" id="UP000576225">
    <property type="component" value="Unassembled WGS sequence"/>
</dbReference>
<reference evidence="7 8" key="1">
    <citation type="submission" date="2018-04" db="EMBL/GenBank/DDBJ databases">
        <title>Genomic Encyclopedia of Type Strains, Phase IV (KMG-IV): sequencing the most valuable type-strain genomes for metagenomic binning, comparative biology and taxonomic classification.</title>
        <authorList>
            <person name="Goeker M."/>
        </authorList>
    </citation>
    <scope>NUCLEOTIDE SEQUENCE [LARGE SCALE GENOMIC DNA]</scope>
    <source>
        <strain evidence="7 8">DSM 14823</strain>
    </source>
</reference>
<evidence type="ECO:0000313" key="8">
    <source>
        <dbReference type="Proteomes" id="UP000245959"/>
    </source>
</evidence>
<evidence type="ECO:0000256" key="3">
    <source>
        <dbReference type="ARBA" id="ARBA00022723"/>
    </source>
</evidence>
<evidence type="ECO:0000313" key="7">
    <source>
        <dbReference type="EMBL" id="PVY44345.1"/>
    </source>
</evidence>
<dbReference type="GO" id="GO:0046872">
    <property type="term" value="F:metal ion binding"/>
    <property type="evidence" value="ECO:0007669"/>
    <property type="project" value="UniProtKB-KW"/>
</dbReference>
<protein>
    <submittedName>
        <fullName evidence="6">DUF542 domain-containing protein</fullName>
    </submittedName>
    <submittedName>
        <fullName evidence="7">Regulator of cell morphogenesis and NO signaling</fullName>
    </submittedName>
</protein>
<evidence type="ECO:0000256" key="1">
    <source>
        <dbReference type="ARBA" id="ARBA00004496"/>
    </source>
</evidence>
<dbReference type="PANTHER" id="PTHR36438:SF1">
    <property type="entry name" value="IRON-SULFUR CLUSTER REPAIR PROTEIN YTFE"/>
    <property type="match status" value="1"/>
</dbReference>
<reference evidence="6 9" key="2">
    <citation type="submission" date="2020-04" db="EMBL/GenBank/DDBJ databases">
        <authorList>
            <person name="Hitch T.C.A."/>
            <person name="Wylensek D."/>
            <person name="Clavel T."/>
        </authorList>
    </citation>
    <scope>NUCLEOTIDE SEQUENCE [LARGE SCALE GENOMIC DNA]</scope>
    <source>
        <strain evidence="6 9">COR2-253-APC-1A</strain>
    </source>
</reference>
<organism evidence="7 8">
    <name type="scientific">Victivallis vadensis</name>
    <dbReference type="NCBI Taxonomy" id="172901"/>
    <lineage>
        <taxon>Bacteria</taxon>
        <taxon>Pseudomonadati</taxon>
        <taxon>Lentisphaerota</taxon>
        <taxon>Lentisphaeria</taxon>
        <taxon>Victivallales</taxon>
        <taxon>Victivallaceae</taxon>
        <taxon>Victivallis</taxon>
    </lineage>
</organism>
<dbReference type="RefSeq" id="WP_116883346.1">
    <property type="nucleotide sequence ID" value="NZ_CAJKCJ010000129.1"/>
</dbReference>
<dbReference type="EMBL" id="JABAEW010000026">
    <property type="protein sequence ID" value="NMD87532.1"/>
    <property type="molecule type" value="Genomic_DNA"/>
</dbReference>
<evidence type="ECO:0000313" key="6">
    <source>
        <dbReference type="EMBL" id="NMD87532.1"/>
    </source>
</evidence>
<evidence type="ECO:0000259" key="5">
    <source>
        <dbReference type="Pfam" id="PF01814"/>
    </source>
</evidence>
<sequence length="234" mass="26639">MKSSSCLITKTEYNRGLVRDIALQDPRLREALEELGIDTCCGGGRKIKSALKETGITLEELEAQLEAALNSTDAPPMIDWNKKTDRELIDFLVNVHHASLHRQLPEFDRWFVRALKVHADHIGELLPVYKLFTALRTELEPHLLKEEMMVFPAILNRRPPEEMKSVLKELEAEHAGAGDTLRKLNALTDGYKTPEFACPTVEMLYDGLMRLESALHDHIYLENNILFPRAVAKK</sequence>
<dbReference type="InterPro" id="IPR019903">
    <property type="entry name" value="RIC_family"/>
</dbReference>
<dbReference type="EMBL" id="QEKH01000007">
    <property type="protein sequence ID" value="PVY44345.1"/>
    <property type="molecule type" value="Genomic_DNA"/>
</dbReference>
<evidence type="ECO:0000256" key="4">
    <source>
        <dbReference type="ARBA" id="ARBA00023004"/>
    </source>
</evidence>